<dbReference type="KEGG" id="ahg:AHOG_12315"/>
<dbReference type="PANTHER" id="PTHR43133:SF61">
    <property type="entry name" value="ECF RNA POLYMERASE SIGMA FACTOR SIGC"/>
    <property type="match status" value="1"/>
</dbReference>
<dbReference type="NCBIfam" id="TIGR02937">
    <property type="entry name" value="sigma70-ECF"/>
    <property type="match status" value="1"/>
</dbReference>
<dbReference type="PANTHER" id="PTHR43133">
    <property type="entry name" value="RNA POLYMERASE ECF-TYPE SIGMA FACTO"/>
    <property type="match status" value="1"/>
</dbReference>
<dbReference type="InterPro" id="IPR014284">
    <property type="entry name" value="RNA_pol_sigma-70_dom"/>
</dbReference>
<keyword evidence="3" id="KW-0731">Sigma factor</keyword>
<dbReference type="InterPro" id="IPR007627">
    <property type="entry name" value="RNA_pol_sigma70_r2"/>
</dbReference>
<evidence type="ECO:0000259" key="5">
    <source>
        <dbReference type="Pfam" id="PF04542"/>
    </source>
</evidence>
<evidence type="ECO:0000313" key="7">
    <source>
        <dbReference type="EMBL" id="ASO20106.1"/>
    </source>
</evidence>
<dbReference type="Pfam" id="PF08281">
    <property type="entry name" value="Sigma70_r4_2"/>
    <property type="match status" value="1"/>
</dbReference>
<dbReference type="GO" id="GO:0016987">
    <property type="term" value="F:sigma factor activity"/>
    <property type="evidence" value="ECO:0007669"/>
    <property type="project" value="UniProtKB-KW"/>
</dbReference>
<evidence type="ECO:0000256" key="2">
    <source>
        <dbReference type="ARBA" id="ARBA00023015"/>
    </source>
</evidence>
<evidence type="ECO:0000256" key="4">
    <source>
        <dbReference type="ARBA" id="ARBA00023163"/>
    </source>
</evidence>
<gene>
    <name evidence="7" type="primary">sigC1</name>
    <name evidence="7" type="ORF">AHOG_12315</name>
</gene>
<evidence type="ECO:0000259" key="6">
    <source>
        <dbReference type="Pfam" id="PF08281"/>
    </source>
</evidence>
<dbReference type="RefSeq" id="WP_093941492.1">
    <property type="nucleotide sequence ID" value="NZ_CP022521.1"/>
</dbReference>
<dbReference type="Gene3D" id="1.10.1740.10">
    <property type="match status" value="1"/>
</dbReference>
<evidence type="ECO:0000313" key="8">
    <source>
        <dbReference type="Proteomes" id="UP000204221"/>
    </source>
</evidence>
<dbReference type="Gene3D" id="1.10.10.10">
    <property type="entry name" value="Winged helix-like DNA-binding domain superfamily/Winged helix DNA-binding domain"/>
    <property type="match status" value="1"/>
</dbReference>
<proteinExistence type="inferred from homology"/>
<dbReference type="Proteomes" id="UP000204221">
    <property type="component" value="Chromosome"/>
</dbReference>
<dbReference type="CDD" id="cd06171">
    <property type="entry name" value="Sigma70_r4"/>
    <property type="match status" value="1"/>
</dbReference>
<dbReference type="SUPFAM" id="SSF88946">
    <property type="entry name" value="Sigma2 domain of RNA polymerase sigma factors"/>
    <property type="match status" value="1"/>
</dbReference>
<dbReference type="InterPro" id="IPR013249">
    <property type="entry name" value="RNA_pol_sigma70_r4_t2"/>
</dbReference>
<organism evidence="7 8">
    <name type="scientific">Actinoalloteichus hoggarensis</name>
    <dbReference type="NCBI Taxonomy" id="1470176"/>
    <lineage>
        <taxon>Bacteria</taxon>
        <taxon>Bacillati</taxon>
        <taxon>Actinomycetota</taxon>
        <taxon>Actinomycetes</taxon>
        <taxon>Pseudonocardiales</taxon>
        <taxon>Pseudonocardiaceae</taxon>
        <taxon>Actinoalloteichus</taxon>
    </lineage>
</organism>
<keyword evidence="4" id="KW-0804">Transcription</keyword>
<dbReference type="Pfam" id="PF04542">
    <property type="entry name" value="Sigma70_r2"/>
    <property type="match status" value="1"/>
</dbReference>
<keyword evidence="2" id="KW-0805">Transcription regulation</keyword>
<keyword evidence="8" id="KW-1185">Reference proteome</keyword>
<dbReference type="InterPro" id="IPR013325">
    <property type="entry name" value="RNA_pol_sigma_r2"/>
</dbReference>
<sequence length="202" mass="22310">MTTALIFRSVTWPVDVDVETTESALAASAGDRHALERFIRATQHDVWRFTAHLAGTGSADDLTQETYLRVLRSLPGFEGRSSARIWLLSIARRVVVDQFRKAGRRPRQVHGIDLTQLSDDRQLRGRAAAPGGFEEAVELDLLMAGLAPERREVLVLTQLLGLSYEETAQVCGCAIGTVRSRVARARDELIRAMDESHDTGTA</sequence>
<dbReference type="AlphaFoldDB" id="A0A221W300"/>
<feature type="domain" description="RNA polymerase sigma factor 70 region 4 type 2" evidence="6">
    <location>
        <begin position="138"/>
        <end position="189"/>
    </location>
</feature>
<comment type="similarity">
    <text evidence="1">Belongs to the sigma-70 factor family. ECF subfamily.</text>
</comment>
<dbReference type="InterPro" id="IPR039425">
    <property type="entry name" value="RNA_pol_sigma-70-like"/>
</dbReference>
<protein>
    <submittedName>
        <fullName evidence="7">ECF RNA polymerase sigma factor SigC</fullName>
    </submittedName>
</protein>
<dbReference type="InterPro" id="IPR036388">
    <property type="entry name" value="WH-like_DNA-bd_sf"/>
</dbReference>
<dbReference type="SUPFAM" id="SSF88659">
    <property type="entry name" value="Sigma3 and sigma4 domains of RNA polymerase sigma factors"/>
    <property type="match status" value="1"/>
</dbReference>
<dbReference type="InterPro" id="IPR013324">
    <property type="entry name" value="RNA_pol_sigma_r3/r4-like"/>
</dbReference>
<dbReference type="OrthoDB" id="3821507at2"/>
<name>A0A221W300_9PSEU</name>
<dbReference type="GO" id="GO:0006352">
    <property type="term" value="P:DNA-templated transcription initiation"/>
    <property type="evidence" value="ECO:0007669"/>
    <property type="project" value="InterPro"/>
</dbReference>
<dbReference type="EMBL" id="CP022521">
    <property type="protein sequence ID" value="ASO20106.1"/>
    <property type="molecule type" value="Genomic_DNA"/>
</dbReference>
<accession>A0A221W300</accession>
<evidence type="ECO:0000256" key="3">
    <source>
        <dbReference type="ARBA" id="ARBA00023082"/>
    </source>
</evidence>
<dbReference type="GO" id="GO:0003677">
    <property type="term" value="F:DNA binding"/>
    <property type="evidence" value="ECO:0007669"/>
    <property type="project" value="InterPro"/>
</dbReference>
<evidence type="ECO:0000256" key="1">
    <source>
        <dbReference type="ARBA" id="ARBA00010641"/>
    </source>
</evidence>
<feature type="domain" description="RNA polymerase sigma-70 region 2" evidence="5">
    <location>
        <begin position="39"/>
        <end position="105"/>
    </location>
</feature>
<reference evidence="7 8" key="1">
    <citation type="submission" date="2017-07" db="EMBL/GenBank/DDBJ databases">
        <title>Complete genome sequence of Actinoalloteichus hoggarensis DSM 45943, type strain of Actinoalloteichus hoggarensis.</title>
        <authorList>
            <person name="Ruckert C."/>
            <person name="Nouioui I."/>
            <person name="Willmese J."/>
            <person name="van Wezel G."/>
            <person name="Klenk H.-P."/>
            <person name="Kalinowski J."/>
            <person name="Zotchev S.B."/>
        </authorList>
    </citation>
    <scope>NUCLEOTIDE SEQUENCE [LARGE SCALE GENOMIC DNA]</scope>
    <source>
        <strain evidence="7 8">DSM 45943</strain>
    </source>
</reference>